<dbReference type="Gene3D" id="1.10.196.30">
    <property type="match status" value="1"/>
</dbReference>
<evidence type="ECO:0000259" key="1">
    <source>
        <dbReference type="Pfam" id="PF09651"/>
    </source>
</evidence>
<dbReference type="InterPro" id="IPR013442">
    <property type="entry name" value="SSO1393-like"/>
</dbReference>
<dbReference type="EMBL" id="DQTV01000119">
    <property type="protein sequence ID" value="HIP57569.1"/>
    <property type="molecule type" value="Genomic_DNA"/>
</dbReference>
<evidence type="ECO:0000313" key="3">
    <source>
        <dbReference type="Proteomes" id="UP000605805"/>
    </source>
</evidence>
<evidence type="ECO:0000313" key="2">
    <source>
        <dbReference type="EMBL" id="HIP57569.1"/>
    </source>
</evidence>
<name>A0A832YZ89_9CREN</name>
<gene>
    <name evidence="2" type="ORF">EYH02_05870</name>
</gene>
<protein>
    <submittedName>
        <fullName evidence="2">Putative CRISPR-associated protein</fullName>
    </submittedName>
</protein>
<feature type="domain" description="CRISPR system ring nuclease SSO1393-like" evidence="1">
    <location>
        <begin position="74"/>
        <end position="234"/>
    </location>
</feature>
<dbReference type="AlphaFoldDB" id="A0A832YZ89"/>
<proteinExistence type="predicted"/>
<dbReference type="Pfam" id="PF09651">
    <property type="entry name" value="Cas_APE2256"/>
    <property type="match status" value="1"/>
</dbReference>
<accession>A0A832YZ89</accession>
<dbReference type="Gene3D" id="3.40.50.10770">
    <property type="entry name" value="Hypothetical protein VC1899 like domain (Restriction endonuclease-like)"/>
    <property type="match status" value="1"/>
</dbReference>
<comment type="caution">
    <text evidence="2">The sequence shown here is derived from an EMBL/GenBank/DDBJ whole genome shotgun (WGS) entry which is preliminary data.</text>
</comment>
<dbReference type="Proteomes" id="UP000605805">
    <property type="component" value="Unassembled WGS sequence"/>
</dbReference>
<sequence>MSSEKVFLHLVTVGTSVVRNAERCTDIDEDVRKRLLAWAAARPDSGEDVEAGNQAYPASREFQAVMKCLTSDPRRYSAELNAFIGYLQRLAQQGVKGVNHIITLFSTDTGVGWFSARVIEEYLKSFVDTDLFTTWGVEGHRIAEVRPPIRVENLGRDFSEGMINLVAKVRSEVERFRQDVGKRIGFENVRIVANLTGGFKPESGALLAIAGLIGIDSVYYIHEVFRDVVELPILPLRIDPAAEQLLLNALNDRVGDLEKRLLDRLGLSLEKGKLSPWSKKLLKAFLGR</sequence>
<organism evidence="2 3">
    <name type="scientific">Ignisphaera aggregans</name>
    <dbReference type="NCBI Taxonomy" id="334771"/>
    <lineage>
        <taxon>Archaea</taxon>
        <taxon>Thermoproteota</taxon>
        <taxon>Thermoprotei</taxon>
        <taxon>Desulfurococcales</taxon>
        <taxon>Desulfurococcaceae</taxon>
        <taxon>Ignisphaera</taxon>
    </lineage>
</organism>
<reference evidence="2" key="1">
    <citation type="journal article" date="2020" name="ISME J.">
        <title>Gammaproteobacteria mediating utilization of methyl-, sulfur- and petroleum organic compounds in deep ocean hydrothermal plumes.</title>
        <authorList>
            <person name="Zhou Z."/>
            <person name="Liu Y."/>
            <person name="Pan J."/>
            <person name="Cron B.R."/>
            <person name="Toner B.M."/>
            <person name="Anantharaman K."/>
            <person name="Breier J.A."/>
            <person name="Dick G.J."/>
            <person name="Li M."/>
        </authorList>
    </citation>
    <scope>NUCLEOTIDE SEQUENCE</scope>
    <source>
        <strain evidence="2">SZUA-1435</strain>
    </source>
</reference>
<dbReference type="NCBIfam" id="TIGR02619">
    <property type="entry name" value="putative CRISPR-associated protein, APE2256 family"/>
    <property type="match status" value="1"/>
</dbReference>